<sequence length="61" mass="7012">MTLPLHISDAAGRFHVLSVTLKRGRVCLQQQSENTIPFQNVKKCYSWRGGFFKFSTLKIAR</sequence>
<protein>
    <submittedName>
        <fullName evidence="1">Uncharacterized protein</fullName>
    </submittedName>
</protein>
<organism evidence="1">
    <name type="scientific">Anguilla anguilla</name>
    <name type="common">European freshwater eel</name>
    <name type="synonym">Muraena anguilla</name>
    <dbReference type="NCBI Taxonomy" id="7936"/>
    <lineage>
        <taxon>Eukaryota</taxon>
        <taxon>Metazoa</taxon>
        <taxon>Chordata</taxon>
        <taxon>Craniata</taxon>
        <taxon>Vertebrata</taxon>
        <taxon>Euteleostomi</taxon>
        <taxon>Actinopterygii</taxon>
        <taxon>Neopterygii</taxon>
        <taxon>Teleostei</taxon>
        <taxon>Anguilliformes</taxon>
        <taxon>Anguillidae</taxon>
        <taxon>Anguilla</taxon>
    </lineage>
</organism>
<dbReference type="AlphaFoldDB" id="A0A0E9QL52"/>
<evidence type="ECO:0000313" key="1">
    <source>
        <dbReference type="EMBL" id="JAH17636.1"/>
    </source>
</evidence>
<dbReference type="EMBL" id="GBXM01090941">
    <property type="protein sequence ID" value="JAH17636.1"/>
    <property type="molecule type" value="Transcribed_RNA"/>
</dbReference>
<name>A0A0E9QL52_ANGAN</name>
<proteinExistence type="predicted"/>
<reference evidence="1" key="1">
    <citation type="submission" date="2014-11" db="EMBL/GenBank/DDBJ databases">
        <authorList>
            <person name="Amaro Gonzalez C."/>
        </authorList>
    </citation>
    <scope>NUCLEOTIDE SEQUENCE</scope>
</reference>
<reference evidence="1" key="2">
    <citation type="journal article" date="2015" name="Fish Shellfish Immunol.">
        <title>Early steps in the European eel (Anguilla anguilla)-Vibrio vulnificus interaction in the gills: Role of the RtxA13 toxin.</title>
        <authorList>
            <person name="Callol A."/>
            <person name="Pajuelo D."/>
            <person name="Ebbesson L."/>
            <person name="Teles M."/>
            <person name="MacKenzie S."/>
            <person name="Amaro C."/>
        </authorList>
    </citation>
    <scope>NUCLEOTIDE SEQUENCE</scope>
</reference>
<accession>A0A0E9QL52</accession>